<keyword evidence="2" id="KW-0472">Membrane</keyword>
<feature type="region of interest" description="Disordered" evidence="1">
    <location>
        <begin position="1"/>
        <end position="40"/>
    </location>
</feature>
<keyword evidence="4" id="KW-1185">Reference proteome</keyword>
<dbReference type="Proteomes" id="UP000187209">
    <property type="component" value="Unassembled WGS sequence"/>
</dbReference>
<dbReference type="EMBL" id="MPUH01000743">
    <property type="protein sequence ID" value="OMJ74555.1"/>
    <property type="molecule type" value="Genomic_DNA"/>
</dbReference>
<organism evidence="3 4">
    <name type="scientific">Stentor coeruleus</name>
    <dbReference type="NCBI Taxonomy" id="5963"/>
    <lineage>
        <taxon>Eukaryota</taxon>
        <taxon>Sar</taxon>
        <taxon>Alveolata</taxon>
        <taxon>Ciliophora</taxon>
        <taxon>Postciliodesmatophora</taxon>
        <taxon>Heterotrichea</taxon>
        <taxon>Heterotrichida</taxon>
        <taxon>Stentoridae</taxon>
        <taxon>Stentor</taxon>
    </lineage>
</organism>
<dbReference type="AlphaFoldDB" id="A0A1R2BD42"/>
<keyword evidence="2" id="KW-1133">Transmembrane helix</keyword>
<name>A0A1R2BD42_9CILI</name>
<dbReference type="OrthoDB" id="327872at2759"/>
<keyword evidence="2" id="KW-0812">Transmembrane</keyword>
<proteinExistence type="predicted"/>
<comment type="caution">
    <text evidence="3">The sequence shown here is derived from an EMBL/GenBank/DDBJ whole genome shotgun (WGS) entry which is preliminary data.</text>
</comment>
<sequence>MEEKPKAQLHERKIPQIPLVSKSSCPSPQKLKSNNKNPIKSYVPSLTQSIDFTNNVASPAQSISKKTFNKPSLPFQKDYFFCLKNQKLETLQNKKNPLHTSLKSLNLPICKNFNSHVKSDSNEKILFKNLNNSKTEANLHKAMWSVPIILSNHKANSLNSSEKFNEDSYADIIKDSEDYHIENLEICRKSIESRPTLCQTEGAEMFPIIDKISALALEKPSINLKPIRESLHKNLKFYTSCHIIQFFEVLSYLKNIELSPCQQSSIWQISCLEKLFKCFYSRPQIDDNNIEICEKIIIFALTPLCFTDYLHKSLLVSVNLLINQIGNPPNDLEDMFNNIVQSQNEQIWESKKMPLLGLANILFLDSFFPEILNKLIGLCEVCDINILKIVFKLTRINVQLLRKRKLDDMIIRGKKCLELVFFMFAGMVVCFYSIFTSERDKKKVFRMILKKTKNNLPEILDIARNVYLNYNAQN</sequence>
<reference evidence="3 4" key="1">
    <citation type="submission" date="2016-11" db="EMBL/GenBank/DDBJ databases">
        <title>The macronuclear genome of Stentor coeruleus: a giant cell with tiny introns.</title>
        <authorList>
            <person name="Slabodnick M."/>
            <person name="Ruby J.G."/>
            <person name="Reiff S.B."/>
            <person name="Swart E.C."/>
            <person name="Gosai S."/>
            <person name="Prabakaran S."/>
            <person name="Witkowska E."/>
            <person name="Larue G.E."/>
            <person name="Fisher S."/>
            <person name="Freeman R.M."/>
            <person name="Gunawardena J."/>
            <person name="Chu W."/>
            <person name="Stover N.A."/>
            <person name="Gregory B.D."/>
            <person name="Nowacki M."/>
            <person name="Derisi J."/>
            <person name="Roy S.W."/>
            <person name="Marshall W.F."/>
            <person name="Sood P."/>
        </authorList>
    </citation>
    <scope>NUCLEOTIDE SEQUENCE [LARGE SCALE GENOMIC DNA]</scope>
    <source>
        <strain evidence="3">WM001</strain>
    </source>
</reference>
<feature type="compositionally biased region" description="Polar residues" evidence="1">
    <location>
        <begin position="21"/>
        <end position="40"/>
    </location>
</feature>
<feature type="transmembrane region" description="Helical" evidence="2">
    <location>
        <begin position="419"/>
        <end position="437"/>
    </location>
</feature>
<protein>
    <submittedName>
        <fullName evidence="3">Uncharacterized protein</fullName>
    </submittedName>
</protein>
<evidence type="ECO:0000256" key="2">
    <source>
        <dbReference type="SAM" id="Phobius"/>
    </source>
</evidence>
<feature type="compositionally biased region" description="Basic and acidic residues" evidence="1">
    <location>
        <begin position="1"/>
        <end position="14"/>
    </location>
</feature>
<evidence type="ECO:0000313" key="3">
    <source>
        <dbReference type="EMBL" id="OMJ74555.1"/>
    </source>
</evidence>
<gene>
    <name evidence="3" type="ORF">SteCoe_26486</name>
</gene>
<evidence type="ECO:0000313" key="4">
    <source>
        <dbReference type="Proteomes" id="UP000187209"/>
    </source>
</evidence>
<accession>A0A1R2BD42</accession>
<evidence type="ECO:0000256" key="1">
    <source>
        <dbReference type="SAM" id="MobiDB-lite"/>
    </source>
</evidence>